<keyword evidence="4 7" id="KW-0456">Lyase</keyword>
<dbReference type="InterPro" id="IPR051798">
    <property type="entry name" value="Class-II_PLP-Dep_Aminotrans"/>
</dbReference>
<evidence type="ECO:0000259" key="6">
    <source>
        <dbReference type="Pfam" id="PF00155"/>
    </source>
</evidence>
<dbReference type="InterPro" id="IPR004839">
    <property type="entry name" value="Aminotransferase_I/II_large"/>
</dbReference>
<comment type="similarity">
    <text evidence="5">Belongs to the class-II pyridoxal-phosphate-dependent aminotransferase family. MalY/PatB cystathionine beta-lyase subfamily.</text>
</comment>
<dbReference type="SUPFAM" id="SSF53383">
    <property type="entry name" value="PLP-dependent transferases"/>
    <property type="match status" value="1"/>
</dbReference>
<dbReference type="Gene3D" id="3.40.640.10">
    <property type="entry name" value="Type I PLP-dependent aspartate aminotransferase-like (Major domain)"/>
    <property type="match status" value="1"/>
</dbReference>
<evidence type="ECO:0000256" key="3">
    <source>
        <dbReference type="ARBA" id="ARBA00022898"/>
    </source>
</evidence>
<keyword evidence="8" id="KW-1185">Reference proteome</keyword>
<dbReference type="InterPro" id="IPR015422">
    <property type="entry name" value="PyrdxlP-dep_Trfase_small"/>
</dbReference>
<dbReference type="EC" id="4.4.1.13" evidence="2"/>
<evidence type="ECO:0000256" key="2">
    <source>
        <dbReference type="ARBA" id="ARBA00012224"/>
    </source>
</evidence>
<dbReference type="RefSeq" id="WP_187534372.1">
    <property type="nucleotide sequence ID" value="NZ_CBCSHU010000001.1"/>
</dbReference>
<dbReference type="AlphaFoldDB" id="A0A7G9S003"/>
<dbReference type="KEGG" id="eio:H9L01_02085"/>
<accession>A0A7G9S003</accession>
<protein>
    <recommendedName>
        <fullName evidence="2">cysteine-S-conjugate beta-lyase</fullName>
        <ecNumber evidence="2">4.4.1.13</ecNumber>
    </recommendedName>
</protein>
<reference evidence="7 8" key="1">
    <citation type="submission" date="2020-08" db="EMBL/GenBank/DDBJ databases">
        <title>Genome sequence of Erysipelothrix inopinata DSM 15511T.</title>
        <authorList>
            <person name="Hyun D.-W."/>
            <person name="Bae J.-W."/>
        </authorList>
    </citation>
    <scope>NUCLEOTIDE SEQUENCE [LARGE SCALE GENOMIC DNA]</scope>
    <source>
        <strain evidence="7 8">DSM 15511</strain>
    </source>
</reference>
<dbReference type="InterPro" id="IPR015421">
    <property type="entry name" value="PyrdxlP-dep_Trfase_major"/>
</dbReference>
<proteinExistence type="inferred from homology"/>
<gene>
    <name evidence="7" type="ORF">H9L01_02085</name>
</gene>
<organism evidence="7 8">
    <name type="scientific">Erysipelothrix inopinata</name>
    <dbReference type="NCBI Taxonomy" id="225084"/>
    <lineage>
        <taxon>Bacteria</taxon>
        <taxon>Bacillati</taxon>
        <taxon>Bacillota</taxon>
        <taxon>Erysipelotrichia</taxon>
        <taxon>Erysipelotrichales</taxon>
        <taxon>Erysipelotrichaceae</taxon>
        <taxon>Erysipelothrix</taxon>
    </lineage>
</organism>
<dbReference type="Gene3D" id="3.90.1150.10">
    <property type="entry name" value="Aspartate Aminotransferase, domain 1"/>
    <property type="match status" value="1"/>
</dbReference>
<dbReference type="EMBL" id="CP060715">
    <property type="protein sequence ID" value="QNN61178.1"/>
    <property type="molecule type" value="Genomic_DNA"/>
</dbReference>
<sequence>MINLNDKAIPRRNMNYKWDEMLTANPHSIQEDLVPFTVAEMEWMTDSHIIEAVQEYMGNCILGYTFPNEDYYQAVQDWLQDNYGLNVSQEDIVMTPGVITALRTAIQIMTEENDGVIVLTPSYQSFFKIINETKRTLVNISLTNHEGNYTLNTEALESAFANPNNKMMILCNPHNPVGHIWTHDELSTLAQLSSKYNIPVVSDEIHADLIMPGYTFTSYANFDPHAIICTAPSKTFNLAGLKLSNIIIKDLALRNKFVTHASRYGAMGVNALAIVATHAAYTQGRPWLDTVITQINKNASIIQETFSKTKAVVSPLEATYLMWIDFRPYTKEHPELIQEFIDNGVFVHEGSLFGEDGKNFIRMNIATPQHYIEKACTTMLDIINKL</sequence>
<evidence type="ECO:0000313" key="7">
    <source>
        <dbReference type="EMBL" id="QNN61178.1"/>
    </source>
</evidence>
<evidence type="ECO:0000256" key="4">
    <source>
        <dbReference type="ARBA" id="ARBA00023239"/>
    </source>
</evidence>
<evidence type="ECO:0000256" key="5">
    <source>
        <dbReference type="ARBA" id="ARBA00037974"/>
    </source>
</evidence>
<dbReference type="PANTHER" id="PTHR43525">
    <property type="entry name" value="PROTEIN MALY"/>
    <property type="match status" value="1"/>
</dbReference>
<dbReference type="NCBIfam" id="TIGR04350">
    <property type="entry name" value="C_S_lyase_PatB"/>
    <property type="match status" value="1"/>
</dbReference>
<dbReference type="InterPro" id="IPR015424">
    <property type="entry name" value="PyrdxlP-dep_Trfase"/>
</dbReference>
<dbReference type="GO" id="GO:0030170">
    <property type="term" value="F:pyridoxal phosphate binding"/>
    <property type="evidence" value="ECO:0007669"/>
    <property type="project" value="InterPro"/>
</dbReference>
<comment type="cofactor">
    <cofactor evidence="1">
        <name>pyridoxal 5'-phosphate</name>
        <dbReference type="ChEBI" id="CHEBI:597326"/>
    </cofactor>
</comment>
<evidence type="ECO:0000256" key="1">
    <source>
        <dbReference type="ARBA" id="ARBA00001933"/>
    </source>
</evidence>
<evidence type="ECO:0000313" key="8">
    <source>
        <dbReference type="Proteomes" id="UP000515928"/>
    </source>
</evidence>
<dbReference type="PANTHER" id="PTHR43525:SF1">
    <property type="entry name" value="PROTEIN MALY"/>
    <property type="match status" value="1"/>
</dbReference>
<dbReference type="InterPro" id="IPR027619">
    <property type="entry name" value="C-S_lyase_PatB-like"/>
</dbReference>
<dbReference type="GO" id="GO:0047804">
    <property type="term" value="F:cysteine-S-conjugate beta-lyase activity"/>
    <property type="evidence" value="ECO:0007669"/>
    <property type="project" value="UniProtKB-EC"/>
</dbReference>
<dbReference type="CDD" id="cd00609">
    <property type="entry name" value="AAT_like"/>
    <property type="match status" value="1"/>
</dbReference>
<name>A0A7G9S003_9FIRM</name>
<feature type="domain" description="Aminotransferase class I/classII large" evidence="6">
    <location>
        <begin position="44"/>
        <end position="377"/>
    </location>
</feature>
<dbReference type="Proteomes" id="UP000515928">
    <property type="component" value="Chromosome"/>
</dbReference>
<dbReference type="Pfam" id="PF00155">
    <property type="entry name" value="Aminotran_1_2"/>
    <property type="match status" value="1"/>
</dbReference>
<keyword evidence="3" id="KW-0663">Pyridoxal phosphate</keyword>